<feature type="region of interest" description="Disordered" evidence="1">
    <location>
        <begin position="1"/>
        <end position="51"/>
    </location>
</feature>
<dbReference type="Proteomes" id="UP000812440">
    <property type="component" value="Chromosome 6"/>
</dbReference>
<reference evidence="2" key="1">
    <citation type="thesis" date="2020" institute="ProQuest LLC" country="789 East Eisenhower Parkway, Ann Arbor, MI, USA">
        <title>Comparative Genomics and Chromosome Evolution.</title>
        <authorList>
            <person name="Mudd A.B."/>
        </authorList>
    </citation>
    <scope>NUCLEOTIDE SEQUENCE</scope>
    <source>
        <strain evidence="2">Female2</strain>
        <tissue evidence="2">Blood</tissue>
    </source>
</reference>
<feature type="compositionally biased region" description="Basic residues" evidence="1">
    <location>
        <begin position="42"/>
        <end position="51"/>
    </location>
</feature>
<sequence length="142" mass="16284">MSGQEPGKEQEPETIISQTESPDSEKEKDEKNHNLNQNQQKWRPKSGAKGKLVRSLAVCEESSPNAFDDDFPDNQELTHLHEFNFSSLQEGDKHLKNDCEKGKDRSKDKAFEKTKARIHLKVHFFITICMLESAPVPNFDGW</sequence>
<protein>
    <submittedName>
        <fullName evidence="2">Uncharacterized protein</fullName>
    </submittedName>
</protein>
<feature type="compositionally biased region" description="Basic and acidic residues" evidence="1">
    <location>
        <begin position="1"/>
        <end position="11"/>
    </location>
</feature>
<proteinExistence type="predicted"/>
<dbReference type="EMBL" id="JAACNH010000005">
    <property type="protein sequence ID" value="KAG8442689.1"/>
    <property type="molecule type" value="Genomic_DNA"/>
</dbReference>
<evidence type="ECO:0000256" key="1">
    <source>
        <dbReference type="SAM" id="MobiDB-lite"/>
    </source>
</evidence>
<name>A0A8T2JBW1_9PIPI</name>
<organism evidence="2 3">
    <name type="scientific">Hymenochirus boettgeri</name>
    <name type="common">Congo dwarf clawed frog</name>
    <dbReference type="NCBI Taxonomy" id="247094"/>
    <lineage>
        <taxon>Eukaryota</taxon>
        <taxon>Metazoa</taxon>
        <taxon>Chordata</taxon>
        <taxon>Craniata</taxon>
        <taxon>Vertebrata</taxon>
        <taxon>Euteleostomi</taxon>
        <taxon>Amphibia</taxon>
        <taxon>Batrachia</taxon>
        <taxon>Anura</taxon>
        <taxon>Pipoidea</taxon>
        <taxon>Pipidae</taxon>
        <taxon>Pipinae</taxon>
        <taxon>Hymenochirus</taxon>
    </lineage>
</organism>
<comment type="caution">
    <text evidence="2">The sequence shown here is derived from an EMBL/GenBank/DDBJ whole genome shotgun (WGS) entry which is preliminary data.</text>
</comment>
<dbReference type="AlphaFoldDB" id="A0A8T2JBW1"/>
<feature type="compositionally biased region" description="Basic and acidic residues" evidence="1">
    <location>
        <begin position="23"/>
        <end position="33"/>
    </location>
</feature>
<accession>A0A8T2JBW1</accession>
<dbReference type="OrthoDB" id="278430at2759"/>
<evidence type="ECO:0000313" key="2">
    <source>
        <dbReference type="EMBL" id="KAG8442689.1"/>
    </source>
</evidence>
<evidence type="ECO:0000313" key="3">
    <source>
        <dbReference type="Proteomes" id="UP000812440"/>
    </source>
</evidence>
<gene>
    <name evidence="2" type="ORF">GDO86_011470</name>
</gene>
<keyword evidence="3" id="KW-1185">Reference proteome</keyword>